<protein>
    <submittedName>
        <fullName evidence="2">Uncharacterized protein</fullName>
    </submittedName>
</protein>
<sequence>MEGCTARYLPRASAGWVVSTIPSHSDFKFLPPSPARAQPPQDINRERKPHTPLASRQCEPSIGDRNILFATRCRLCTPSSRSAQSL</sequence>
<evidence type="ECO:0000313" key="3">
    <source>
        <dbReference type="Proteomes" id="UP000287144"/>
    </source>
</evidence>
<evidence type="ECO:0000256" key="1">
    <source>
        <dbReference type="SAM" id="MobiDB-lite"/>
    </source>
</evidence>
<gene>
    <name evidence="2" type="ORF">CEP52_003947</name>
</gene>
<evidence type="ECO:0000313" key="2">
    <source>
        <dbReference type="EMBL" id="RSM09669.1"/>
    </source>
</evidence>
<feature type="region of interest" description="Disordered" evidence="1">
    <location>
        <begin position="29"/>
        <end position="57"/>
    </location>
</feature>
<comment type="caution">
    <text evidence="2">The sequence shown here is derived from an EMBL/GenBank/DDBJ whole genome shotgun (WGS) entry which is preliminary data.</text>
</comment>
<reference evidence="2 3" key="1">
    <citation type="submission" date="2017-06" db="EMBL/GenBank/DDBJ databases">
        <title>Comparative genomic analysis of Ambrosia Fusariam Clade fungi.</title>
        <authorList>
            <person name="Stajich J.E."/>
            <person name="Carrillo J."/>
            <person name="Kijimoto T."/>
            <person name="Eskalen A."/>
            <person name="O'Donnell K."/>
            <person name="Kasson M."/>
        </authorList>
    </citation>
    <scope>NUCLEOTIDE SEQUENCE [LARGE SCALE GENOMIC DNA]</scope>
    <source>
        <strain evidence="2 3">NRRL62579</strain>
    </source>
</reference>
<accession>A0A428U5Q7</accession>
<name>A0A428U5Q7_9HYPO</name>
<keyword evidence="3" id="KW-1185">Reference proteome</keyword>
<dbReference type="Proteomes" id="UP000287144">
    <property type="component" value="Unassembled WGS sequence"/>
</dbReference>
<dbReference type="AlphaFoldDB" id="A0A428U5Q7"/>
<organism evidence="2 3">
    <name type="scientific">Fusarium oligoseptatum</name>
    <dbReference type="NCBI Taxonomy" id="2604345"/>
    <lineage>
        <taxon>Eukaryota</taxon>
        <taxon>Fungi</taxon>
        <taxon>Dikarya</taxon>
        <taxon>Ascomycota</taxon>
        <taxon>Pezizomycotina</taxon>
        <taxon>Sordariomycetes</taxon>
        <taxon>Hypocreomycetidae</taxon>
        <taxon>Hypocreales</taxon>
        <taxon>Nectriaceae</taxon>
        <taxon>Fusarium</taxon>
        <taxon>Fusarium solani species complex</taxon>
    </lineage>
</organism>
<proteinExistence type="predicted"/>
<dbReference type="EMBL" id="NKCK01000027">
    <property type="protein sequence ID" value="RSM09669.1"/>
    <property type="molecule type" value="Genomic_DNA"/>
</dbReference>